<gene>
    <name evidence="1" type="ORF">OCTVUL_1B010840</name>
</gene>
<proteinExistence type="predicted"/>
<organism evidence="1 2">
    <name type="scientific">Octopus vulgaris</name>
    <name type="common">Common octopus</name>
    <dbReference type="NCBI Taxonomy" id="6645"/>
    <lineage>
        <taxon>Eukaryota</taxon>
        <taxon>Metazoa</taxon>
        <taxon>Spiralia</taxon>
        <taxon>Lophotrochozoa</taxon>
        <taxon>Mollusca</taxon>
        <taxon>Cephalopoda</taxon>
        <taxon>Coleoidea</taxon>
        <taxon>Octopodiformes</taxon>
        <taxon>Octopoda</taxon>
        <taxon>Incirrata</taxon>
        <taxon>Octopodidae</taxon>
        <taxon>Octopus</taxon>
    </lineage>
</organism>
<dbReference type="EMBL" id="OX597842">
    <property type="protein sequence ID" value="CAI9744142.1"/>
    <property type="molecule type" value="Genomic_DNA"/>
</dbReference>
<reference evidence="1" key="1">
    <citation type="submission" date="2023-08" db="EMBL/GenBank/DDBJ databases">
        <authorList>
            <person name="Alioto T."/>
            <person name="Alioto T."/>
            <person name="Gomez Garrido J."/>
        </authorList>
    </citation>
    <scope>NUCLEOTIDE SEQUENCE</scope>
</reference>
<evidence type="ECO:0000313" key="1">
    <source>
        <dbReference type="EMBL" id="CAI9744142.1"/>
    </source>
</evidence>
<keyword evidence="2" id="KW-1185">Reference proteome</keyword>
<protein>
    <submittedName>
        <fullName evidence="1">Uncharacterized protein</fullName>
    </submittedName>
</protein>
<dbReference type="Proteomes" id="UP001162480">
    <property type="component" value="Chromosome 29"/>
</dbReference>
<sequence length="78" mass="9193">MQPESKEGDKSISEGFKVDMDEVADLILCDVKTVTSKDLRQFHPIVDNLVLNVFRHRNPYQFYPNRLTVHSRFLQEEK</sequence>
<accession>A0AA36FN81</accession>
<evidence type="ECO:0000313" key="2">
    <source>
        <dbReference type="Proteomes" id="UP001162480"/>
    </source>
</evidence>
<dbReference type="AlphaFoldDB" id="A0AA36FN81"/>
<name>A0AA36FN81_OCTVU</name>